<reference evidence="3" key="1">
    <citation type="submission" date="2018-06" db="EMBL/GenBank/DDBJ databases">
        <authorList>
            <person name="Zhirakovskaya E."/>
        </authorList>
    </citation>
    <scope>NUCLEOTIDE SEQUENCE</scope>
</reference>
<organism evidence="3">
    <name type="scientific">hydrothermal vent metagenome</name>
    <dbReference type="NCBI Taxonomy" id="652676"/>
    <lineage>
        <taxon>unclassified sequences</taxon>
        <taxon>metagenomes</taxon>
        <taxon>ecological metagenomes</taxon>
    </lineage>
</organism>
<name>A0A3B1BAP4_9ZZZZ</name>
<dbReference type="GO" id="GO:0008713">
    <property type="term" value="F:ADP-heptose-lipopolysaccharide heptosyltransferase activity"/>
    <property type="evidence" value="ECO:0007669"/>
    <property type="project" value="TreeGrafter"/>
</dbReference>
<keyword evidence="1" id="KW-0328">Glycosyltransferase</keyword>
<evidence type="ECO:0000313" key="3">
    <source>
        <dbReference type="EMBL" id="VAX13142.1"/>
    </source>
</evidence>
<dbReference type="InterPro" id="IPR002201">
    <property type="entry name" value="Glyco_trans_9"/>
</dbReference>
<gene>
    <name evidence="3" type="ORF">MNBD_GAMMA24-91</name>
</gene>
<accession>A0A3B1BAP4</accession>
<dbReference type="InterPro" id="IPR051199">
    <property type="entry name" value="LPS_LOS_Heptosyltrfase"/>
</dbReference>
<keyword evidence="2" id="KW-0808">Transferase</keyword>
<dbReference type="EMBL" id="UOFZ01000101">
    <property type="protein sequence ID" value="VAX13142.1"/>
    <property type="molecule type" value="Genomic_DNA"/>
</dbReference>
<proteinExistence type="predicted"/>
<evidence type="ECO:0000256" key="2">
    <source>
        <dbReference type="ARBA" id="ARBA00022679"/>
    </source>
</evidence>
<dbReference type="Gene3D" id="3.40.50.2000">
    <property type="entry name" value="Glycogen Phosphorylase B"/>
    <property type="match status" value="2"/>
</dbReference>
<dbReference type="GO" id="GO:0009244">
    <property type="term" value="P:lipopolysaccharide core region biosynthetic process"/>
    <property type="evidence" value="ECO:0007669"/>
    <property type="project" value="TreeGrafter"/>
</dbReference>
<dbReference type="PANTHER" id="PTHR30160:SF1">
    <property type="entry name" value="LIPOPOLYSACCHARIDE 1,2-N-ACETYLGLUCOSAMINETRANSFERASE-RELATED"/>
    <property type="match status" value="1"/>
</dbReference>
<dbReference type="Pfam" id="PF01075">
    <property type="entry name" value="Glyco_transf_9"/>
    <property type="match status" value="1"/>
</dbReference>
<evidence type="ECO:0000256" key="1">
    <source>
        <dbReference type="ARBA" id="ARBA00022676"/>
    </source>
</evidence>
<dbReference type="AlphaFoldDB" id="A0A3B1BAP4"/>
<sequence>WGLLGDVLLRVPVVEAIGKRFPRAKITLVVDPAAVTVIENHPVCHEVLPFSRNKRRITAYILDFIRKILYLRNKKFDLSVNLYSGGSSPLVTRLIAARIRLGFDHTLALRKANNLLVKTPSFCGHWTRALGRTLEPLGIAANEVRRGSSFYCSDLACQFAHEFLAQMGQHYVAINLGARVPEKRWPVECYAKLATQIADSYGLHPLVFTNPGMEELVDEFALKYTGSKPYKRVPLVSLDKVGALLDQVFAMITGDTSLMHLAFAVKCPTLVLFTHTRPEVVEPDDCQHVACFIKDNNSLDECGQAYGMADIPVEYACQRFDLLYMQL</sequence>
<dbReference type="CDD" id="cd03789">
    <property type="entry name" value="GT9_LPS_heptosyltransferase"/>
    <property type="match status" value="1"/>
</dbReference>
<evidence type="ECO:0008006" key="4">
    <source>
        <dbReference type="Google" id="ProtNLM"/>
    </source>
</evidence>
<feature type="non-terminal residue" evidence="3">
    <location>
        <position position="1"/>
    </location>
</feature>
<dbReference type="PANTHER" id="PTHR30160">
    <property type="entry name" value="TETRAACYLDISACCHARIDE 4'-KINASE-RELATED"/>
    <property type="match status" value="1"/>
</dbReference>
<dbReference type="SUPFAM" id="SSF53756">
    <property type="entry name" value="UDP-Glycosyltransferase/glycogen phosphorylase"/>
    <property type="match status" value="1"/>
</dbReference>
<protein>
    <recommendedName>
        <fullName evidence="4">ADP-heptose--lipooligosaccharide heptosyltransferase II</fullName>
    </recommendedName>
</protein>
<dbReference type="GO" id="GO:0005829">
    <property type="term" value="C:cytosol"/>
    <property type="evidence" value="ECO:0007669"/>
    <property type="project" value="TreeGrafter"/>
</dbReference>